<dbReference type="GO" id="GO:0008270">
    <property type="term" value="F:zinc ion binding"/>
    <property type="evidence" value="ECO:0007669"/>
    <property type="project" value="InterPro"/>
</dbReference>
<comment type="caution">
    <text evidence="3">The sequence shown here is derived from an EMBL/GenBank/DDBJ whole genome shotgun (WGS) entry which is preliminary data.</text>
</comment>
<feature type="region of interest" description="Disordered" evidence="1">
    <location>
        <begin position="206"/>
        <end position="230"/>
    </location>
</feature>
<gene>
    <name evidence="3" type="ORF">ENN52_09190</name>
</gene>
<dbReference type="CDD" id="cd00085">
    <property type="entry name" value="HNHc"/>
    <property type="match status" value="1"/>
</dbReference>
<keyword evidence="3" id="KW-0540">Nuclease</keyword>
<dbReference type="GO" id="GO:0003676">
    <property type="term" value="F:nucleic acid binding"/>
    <property type="evidence" value="ECO:0007669"/>
    <property type="project" value="InterPro"/>
</dbReference>
<feature type="domain" description="HNH nuclease" evidence="2">
    <location>
        <begin position="68"/>
        <end position="116"/>
    </location>
</feature>
<protein>
    <submittedName>
        <fullName evidence="3">HNH endonuclease</fullName>
    </submittedName>
</protein>
<name>A0A831LN02_9EURY</name>
<dbReference type="EMBL" id="DSBY01000369">
    <property type="protein sequence ID" value="HDS64269.1"/>
    <property type="molecule type" value="Genomic_DNA"/>
</dbReference>
<dbReference type="Gene3D" id="1.10.30.50">
    <property type="match status" value="1"/>
</dbReference>
<organism evidence="3">
    <name type="scientific">Methanofollis liminatans</name>
    <dbReference type="NCBI Taxonomy" id="2201"/>
    <lineage>
        <taxon>Archaea</taxon>
        <taxon>Methanobacteriati</taxon>
        <taxon>Methanobacteriota</taxon>
        <taxon>Stenosarchaea group</taxon>
        <taxon>Methanomicrobia</taxon>
        <taxon>Methanomicrobiales</taxon>
        <taxon>Methanomicrobiaceae</taxon>
        <taxon>Methanofollis</taxon>
    </lineage>
</organism>
<keyword evidence="3" id="KW-0255">Endonuclease</keyword>
<feature type="compositionally biased region" description="Basic and acidic residues" evidence="1">
    <location>
        <begin position="208"/>
        <end position="224"/>
    </location>
</feature>
<sequence length="230" mass="24747">MTPSVQLPLAAFDPYGPSLCNGAPDLNGFAALCIRCPHVSRGGGSLFCTRFVVRITVKEKYALRAWKRLRDRIVTREGGRCAVCGSGEHLHVHHINGDATHDDPANLVALCERCHATAHIEMRRGGKEGVGRFLARSRRRRQEKTGKRTHAGGERGVLIEERGDVGLGPDNGPVVREIGDRGKPAGVSDQIAGADPVPLVPHAVYDQVDGRDPEVSGKGRRMEGDGDGVV</sequence>
<proteinExistence type="predicted"/>
<dbReference type="InterPro" id="IPR003615">
    <property type="entry name" value="HNH_nuc"/>
</dbReference>
<evidence type="ECO:0000256" key="1">
    <source>
        <dbReference type="SAM" id="MobiDB-lite"/>
    </source>
</evidence>
<reference evidence="3" key="1">
    <citation type="journal article" date="2020" name="mSystems">
        <title>Genome- and Community-Level Interaction Insights into Carbon Utilization and Element Cycling Functions of Hydrothermarchaeota in Hydrothermal Sediment.</title>
        <authorList>
            <person name="Zhou Z."/>
            <person name="Liu Y."/>
            <person name="Xu W."/>
            <person name="Pan J."/>
            <person name="Luo Z.H."/>
            <person name="Li M."/>
        </authorList>
    </citation>
    <scope>NUCLEOTIDE SEQUENCE</scope>
    <source>
        <strain evidence="3">SpSt-1183</strain>
    </source>
</reference>
<accession>A0A831LN02</accession>
<dbReference type="AlphaFoldDB" id="A0A831LN02"/>
<evidence type="ECO:0000259" key="2">
    <source>
        <dbReference type="SMART" id="SM00507"/>
    </source>
</evidence>
<evidence type="ECO:0000313" key="3">
    <source>
        <dbReference type="EMBL" id="HDS64269.1"/>
    </source>
</evidence>
<dbReference type="Pfam" id="PF01844">
    <property type="entry name" value="HNH"/>
    <property type="match status" value="1"/>
</dbReference>
<dbReference type="InterPro" id="IPR002711">
    <property type="entry name" value="HNH"/>
</dbReference>
<dbReference type="Proteomes" id="UP000885648">
    <property type="component" value="Unassembled WGS sequence"/>
</dbReference>
<dbReference type="SMART" id="SM00507">
    <property type="entry name" value="HNHc"/>
    <property type="match status" value="1"/>
</dbReference>
<dbReference type="GO" id="GO:0004519">
    <property type="term" value="F:endonuclease activity"/>
    <property type="evidence" value="ECO:0007669"/>
    <property type="project" value="UniProtKB-KW"/>
</dbReference>
<keyword evidence="3" id="KW-0378">Hydrolase</keyword>